<dbReference type="Proteomes" id="UP000298030">
    <property type="component" value="Unassembled WGS sequence"/>
</dbReference>
<dbReference type="AlphaFoldDB" id="A0A4Y7SZW0"/>
<name>A0A4Y7SZW0_COPMI</name>
<keyword evidence="2" id="KW-1185">Reference proteome</keyword>
<evidence type="ECO:0000313" key="1">
    <source>
        <dbReference type="EMBL" id="TEB27385.1"/>
    </source>
</evidence>
<accession>A0A4Y7SZW0</accession>
<evidence type="ECO:0000313" key="2">
    <source>
        <dbReference type="Proteomes" id="UP000298030"/>
    </source>
</evidence>
<dbReference type="EMBL" id="QPFP01000040">
    <property type="protein sequence ID" value="TEB27385.1"/>
    <property type="molecule type" value="Genomic_DNA"/>
</dbReference>
<protein>
    <submittedName>
        <fullName evidence="1">Uncharacterized protein</fullName>
    </submittedName>
</protein>
<gene>
    <name evidence="1" type="ORF">FA13DRAFT_933371</name>
</gene>
<reference evidence="1 2" key="1">
    <citation type="journal article" date="2019" name="Nat. Ecol. Evol.">
        <title>Megaphylogeny resolves global patterns of mushroom evolution.</title>
        <authorList>
            <person name="Varga T."/>
            <person name="Krizsan K."/>
            <person name="Foldi C."/>
            <person name="Dima B."/>
            <person name="Sanchez-Garcia M."/>
            <person name="Sanchez-Ramirez S."/>
            <person name="Szollosi G.J."/>
            <person name="Szarkandi J.G."/>
            <person name="Papp V."/>
            <person name="Albert L."/>
            <person name="Andreopoulos W."/>
            <person name="Angelini C."/>
            <person name="Antonin V."/>
            <person name="Barry K.W."/>
            <person name="Bougher N.L."/>
            <person name="Buchanan P."/>
            <person name="Buyck B."/>
            <person name="Bense V."/>
            <person name="Catcheside P."/>
            <person name="Chovatia M."/>
            <person name="Cooper J."/>
            <person name="Damon W."/>
            <person name="Desjardin D."/>
            <person name="Finy P."/>
            <person name="Geml J."/>
            <person name="Haridas S."/>
            <person name="Hughes K."/>
            <person name="Justo A."/>
            <person name="Karasinski D."/>
            <person name="Kautmanova I."/>
            <person name="Kiss B."/>
            <person name="Kocsube S."/>
            <person name="Kotiranta H."/>
            <person name="LaButti K.M."/>
            <person name="Lechner B.E."/>
            <person name="Liimatainen K."/>
            <person name="Lipzen A."/>
            <person name="Lukacs Z."/>
            <person name="Mihaltcheva S."/>
            <person name="Morgado L.N."/>
            <person name="Niskanen T."/>
            <person name="Noordeloos M.E."/>
            <person name="Ohm R.A."/>
            <person name="Ortiz-Santana B."/>
            <person name="Ovrebo C."/>
            <person name="Racz N."/>
            <person name="Riley R."/>
            <person name="Savchenko A."/>
            <person name="Shiryaev A."/>
            <person name="Soop K."/>
            <person name="Spirin V."/>
            <person name="Szebenyi C."/>
            <person name="Tomsovsky M."/>
            <person name="Tulloss R.E."/>
            <person name="Uehling J."/>
            <person name="Grigoriev I.V."/>
            <person name="Vagvolgyi C."/>
            <person name="Papp T."/>
            <person name="Martin F.M."/>
            <person name="Miettinen O."/>
            <person name="Hibbett D.S."/>
            <person name="Nagy L.G."/>
        </authorList>
    </citation>
    <scope>NUCLEOTIDE SEQUENCE [LARGE SCALE GENOMIC DNA]</scope>
    <source>
        <strain evidence="1 2">FP101781</strain>
    </source>
</reference>
<comment type="caution">
    <text evidence="1">The sequence shown here is derived from an EMBL/GenBank/DDBJ whole genome shotgun (WGS) entry which is preliminary data.</text>
</comment>
<proteinExistence type="predicted"/>
<sequence>MPGQHYGTCAVYLPPVARWLTSQCETAAPLFAIFGWDVAASGAYPSRLKFEGYGDQDPLQTVVESESWFHKDAASNPRSHSTYATNSNTGLHAAHCSTLFHSGFGMMWDMVKTSVSSLFKIPLTAYGCGVVETWKLWPCISFRVWKSQGRAVRG</sequence>
<organism evidence="1 2">
    <name type="scientific">Coprinellus micaceus</name>
    <name type="common">Glistening ink-cap mushroom</name>
    <name type="synonym">Coprinus micaceus</name>
    <dbReference type="NCBI Taxonomy" id="71717"/>
    <lineage>
        <taxon>Eukaryota</taxon>
        <taxon>Fungi</taxon>
        <taxon>Dikarya</taxon>
        <taxon>Basidiomycota</taxon>
        <taxon>Agaricomycotina</taxon>
        <taxon>Agaricomycetes</taxon>
        <taxon>Agaricomycetidae</taxon>
        <taxon>Agaricales</taxon>
        <taxon>Agaricineae</taxon>
        <taxon>Psathyrellaceae</taxon>
        <taxon>Coprinellus</taxon>
    </lineage>
</organism>